<protein>
    <submittedName>
        <fullName evidence="1">Uncharacterized protein</fullName>
    </submittedName>
</protein>
<comment type="caution">
    <text evidence="1">The sequence shown here is derived from an EMBL/GenBank/DDBJ whole genome shotgun (WGS) entry which is preliminary data.</text>
</comment>
<dbReference type="Proteomes" id="UP000062912">
    <property type="component" value="Unassembled WGS sequence"/>
</dbReference>
<organism evidence="1 2">
    <name type="scientific">Burkholderia pseudomultivorans</name>
    <dbReference type="NCBI Taxonomy" id="1207504"/>
    <lineage>
        <taxon>Bacteria</taxon>
        <taxon>Pseudomonadati</taxon>
        <taxon>Pseudomonadota</taxon>
        <taxon>Betaproteobacteria</taxon>
        <taxon>Burkholderiales</taxon>
        <taxon>Burkholderiaceae</taxon>
        <taxon>Burkholderia</taxon>
        <taxon>Burkholderia cepacia complex</taxon>
    </lineage>
</organism>
<reference evidence="1 2" key="1">
    <citation type="submission" date="2015-11" db="EMBL/GenBank/DDBJ databases">
        <title>Expanding the genomic diversity of Burkholderia species for the development of highly accurate diagnostics.</title>
        <authorList>
            <person name="Sahl J."/>
            <person name="Keim P."/>
            <person name="Wagner D."/>
        </authorList>
    </citation>
    <scope>NUCLEOTIDE SEQUENCE [LARGE SCALE GENOMIC DNA]</scope>
    <source>
        <strain evidence="1 2">MSMB368WGS</strain>
    </source>
</reference>
<dbReference type="AlphaFoldDB" id="A0A132EIF2"/>
<dbReference type="OrthoDB" id="8663464at2"/>
<evidence type="ECO:0000313" key="2">
    <source>
        <dbReference type="Proteomes" id="UP000062912"/>
    </source>
</evidence>
<gene>
    <name evidence="1" type="ORF">WT56_16080</name>
</gene>
<sequence>MNATESFNAAAAVAIPQYDEIDEILYHWYRWSNGFTEVRAYAASDATCRDFRISRQFMDHSDLNDLVDYQIRKTIGERVEPMIHKLGIKHRIAINVAMKNMEVGAKVWHNARYPDSREEDYEEAKALLRPKFISEGLVN</sequence>
<dbReference type="EMBL" id="LPJR01000029">
    <property type="protein sequence ID" value="KWF29898.1"/>
    <property type="molecule type" value="Genomic_DNA"/>
</dbReference>
<proteinExistence type="predicted"/>
<dbReference type="RefSeq" id="WP_060241852.1">
    <property type="nucleotide sequence ID" value="NZ_LPJR01000029.1"/>
</dbReference>
<name>A0A132EIF2_9BURK</name>
<accession>A0A132EIF2</accession>
<evidence type="ECO:0000313" key="1">
    <source>
        <dbReference type="EMBL" id="KWF29898.1"/>
    </source>
</evidence>